<dbReference type="GO" id="GO:0000162">
    <property type="term" value="P:L-tryptophan biosynthetic process"/>
    <property type="evidence" value="ECO:0007669"/>
    <property type="project" value="UniProtKB-UniPathway"/>
</dbReference>
<dbReference type="PROSITE" id="PS00614">
    <property type="entry name" value="IGPS"/>
    <property type="match status" value="1"/>
</dbReference>
<evidence type="ECO:0000313" key="11">
    <source>
        <dbReference type="EMBL" id="BAM80218.1"/>
    </source>
</evidence>
<dbReference type="UniPathway" id="UPA00035">
    <property type="reaction ID" value="UER00043"/>
</dbReference>
<evidence type="ECO:0000259" key="10">
    <source>
        <dbReference type="Pfam" id="PF00218"/>
    </source>
</evidence>
<dbReference type="OrthoDB" id="524799at2759"/>
<dbReference type="PANTHER" id="PTHR22854">
    <property type="entry name" value="TRYPTOPHAN BIOSYNTHESIS PROTEIN"/>
    <property type="match status" value="1"/>
</dbReference>
<dbReference type="GO" id="GO:0004640">
    <property type="term" value="F:phosphoribosylanthranilate isomerase activity"/>
    <property type="evidence" value="ECO:0007669"/>
    <property type="project" value="TreeGrafter"/>
</dbReference>
<dbReference type="OMA" id="IHYLGMN"/>
<reference evidence="11 12" key="2">
    <citation type="journal article" date="2007" name="BMC Biol.">
        <title>A 100%-complete sequence reveals unusually simple genomic features in the hot-spring red alga Cyanidioschyzon merolae.</title>
        <authorList>
            <person name="Nozaki H."/>
            <person name="Takano H."/>
            <person name="Misumi O."/>
            <person name="Terasawa K."/>
            <person name="Matsuzaki M."/>
            <person name="Maruyama S."/>
            <person name="Nishida K."/>
            <person name="Yagisawa F."/>
            <person name="Yoshida Y."/>
            <person name="Fujiwara T."/>
            <person name="Takio S."/>
            <person name="Tamura K."/>
            <person name="Chung S.J."/>
            <person name="Nakamura S."/>
            <person name="Kuroiwa H."/>
            <person name="Tanaka K."/>
            <person name="Sato N."/>
            <person name="Kuroiwa T."/>
        </authorList>
    </citation>
    <scope>NUCLEOTIDE SEQUENCE [LARGE SCALE GENOMIC DNA]</scope>
    <source>
        <strain evidence="11 12">10D</strain>
    </source>
</reference>
<dbReference type="Gene3D" id="3.20.20.70">
    <property type="entry name" value="Aldolase class I"/>
    <property type="match status" value="1"/>
</dbReference>
<dbReference type="RefSeq" id="XP_005534825.1">
    <property type="nucleotide sequence ID" value="XM_005534768.1"/>
</dbReference>
<keyword evidence="12" id="KW-1185">Reference proteome</keyword>
<name>M1VHA0_CYAM1</name>
<dbReference type="CDD" id="cd00331">
    <property type="entry name" value="IGPS"/>
    <property type="match status" value="1"/>
</dbReference>
<dbReference type="PANTHER" id="PTHR22854:SF2">
    <property type="entry name" value="INDOLE-3-GLYCEROL-PHOSPHATE SYNTHASE"/>
    <property type="match status" value="1"/>
</dbReference>
<dbReference type="KEGG" id="cme:CYME_CMJ081C"/>
<evidence type="ECO:0000256" key="8">
    <source>
        <dbReference type="ARBA" id="ARBA00023141"/>
    </source>
</evidence>
<evidence type="ECO:0000256" key="9">
    <source>
        <dbReference type="ARBA" id="ARBA00023239"/>
    </source>
</evidence>
<evidence type="ECO:0000256" key="3">
    <source>
        <dbReference type="ARBA" id="ARBA00004696"/>
    </source>
</evidence>
<evidence type="ECO:0000256" key="5">
    <source>
        <dbReference type="ARBA" id="ARBA00022605"/>
    </source>
</evidence>
<dbReference type="AlphaFoldDB" id="M1VHA0"/>
<keyword evidence="6" id="KW-0210">Decarboxylase</keyword>
<dbReference type="Pfam" id="PF00218">
    <property type="entry name" value="IGPS"/>
    <property type="match status" value="1"/>
</dbReference>
<dbReference type="GeneID" id="16994164"/>
<evidence type="ECO:0000256" key="4">
    <source>
        <dbReference type="ARBA" id="ARBA00012362"/>
    </source>
</evidence>
<keyword evidence="9" id="KW-0456">Lyase</keyword>
<dbReference type="GO" id="GO:0009507">
    <property type="term" value="C:chloroplast"/>
    <property type="evidence" value="ECO:0007669"/>
    <property type="project" value="UniProtKB-SubCell"/>
</dbReference>
<dbReference type="EC" id="4.1.1.48" evidence="4"/>
<proteinExistence type="predicted"/>
<accession>M1VHA0</accession>
<dbReference type="GO" id="GO:0004425">
    <property type="term" value="F:indole-3-glycerol-phosphate synthase activity"/>
    <property type="evidence" value="ECO:0007669"/>
    <property type="project" value="UniProtKB-EC"/>
</dbReference>
<reference evidence="11 12" key="1">
    <citation type="journal article" date="2004" name="Nature">
        <title>Genome sequence of the ultrasmall unicellular red alga Cyanidioschyzon merolae 10D.</title>
        <authorList>
            <person name="Matsuzaki M."/>
            <person name="Misumi O."/>
            <person name="Shin-i T."/>
            <person name="Maruyama S."/>
            <person name="Takahara M."/>
            <person name="Miyagishima S."/>
            <person name="Mori T."/>
            <person name="Nishida K."/>
            <person name="Yagisawa F."/>
            <person name="Nishida K."/>
            <person name="Yoshida Y."/>
            <person name="Nishimura Y."/>
            <person name="Nakao S."/>
            <person name="Kobayashi T."/>
            <person name="Momoyama Y."/>
            <person name="Higashiyama T."/>
            <person name="Minoda A."/>
            <person name="Sano M."/>
            <person name="Nomoto H."/>
            <person name="Oishi K."/>
            <person name="Hayashi H."/>
            <person name="Ohta F."/>
            <person name="Nishizaka S."/>
            <person name="Haga S."/>
            <person name="Miura S."/>
            <person name="Morishita T."/>
            <person name="Kabeya Y."/>
            <person name="Terasawa K."/>
            <person name="Suzuki Y."/>
            <person name="Ishii Y."/>
            <person name="Asakawa S."/>
            <person name="Takano H."/>
            <person name="Ohta N."/>
            <person name="Kuroiwa H."/>
            <person name="Tanaka K."/>
            <person name="Shimizu N."/>
            <person name="Sugano S."/>
            <person name="Sato N."/>
            <person name="Nozaki H."/>
            <person name="Ogasawara N."/>
            <person name="Kohara Y."/>
            <person name="Kuroiwa T."/>
        </authorList>
    </citation>
    <scope>NUCLEOTIDE SEQUENCE [LARGE SCALE GENOMIC DNA]</scope>
    <source>
        <strain evidence="11 12">10D</strain>
    </source>
</reference>
<dbReference type="STRING" id="280699.M1VHA0"/>
<dbReference type="HOGENOM" id="CLU_034247_2_0_1"/>
<dbReference type="InterPro" id="IPR011060">
    <property type="entry name" value="RibuloseP-bd_barrel"/>
</dbReference>
<evidence type="ECO:0000256" key="7">
    <source>
        <dbReference type="ARBA" id="ARBA00022822"/>
    </source>
</evidence>
<keyword evidence="7" id="KW-0822">Tryptophan biosynthesis</keyword>
<evidence type="ECO:0000256" key="1">
    <source>
        <dbReference type="ARBA" id="ARBA00001633"/>
    </source>
</evidence>
<dbReference type="InterPro" id="IPR013785">
    <property type="entry name" value="Aldolase_TIM"/>
</dbReference>
<protein>
    <recommendedName>
        <fullName evidence="4">indole-3-glycerol-phosphate synthase</fullName>
        <ecNumber evidence="4">4.1.1.48</ecNumber>
    </recommendedName>
</protein>
<keyword evidence="8" id="KW-0057">Aromatic amino acid biosynthesis</keyword>
<keyword evidence="5" id="KW-0028">Amino-acid biosynthesis</keyword>
<comment type="pathway">
    <text evidence="3">Amino-acid biosynthesis; L-tryptophan biosynthesis; L-tryptophan from chorismate: step 4/5.</text>
</comment>
<gene>
    <name evidence="11" type="ORF">CYME_CMJ081C</name>
</gene>
<evidence type="ECO:0000256" key="2">
    <source>
        <dbReference type="ARBA" id="ARBA00004229"/>
    </source>
</evidence>
<evidence type="ECO:0000256" key="6">
    <source>
        <dbReference type="ARBA" id="ARBA00022793"/>
    </source>
</evidence>
<comment type="catalytic activity">
    <reaction evidence="1">
        <text>1-(2-carboxyphenylamino)-1-deoxy-D-ribulose 5-phosphate + H(+) = (1S,2R)-1-C-(indol-3-yl)glycerol 3-phosphate + CO2 + H2O</text>
        <dbReference type="Rhea" id="RHEA:23476"/>
        <dbReference type="ChEBI" id="CHEBI:15377"/>
        <dbReference type="ChEBI" id="CHEBI:15378"/>
        <dbReference type="ChEBI" id="CHEBI:16526"/>
        <dbReference type="ChEBI" id="CHEBI:58613"/>
        <dbReference type="ChEBI" id="CHEBI:58866"/>
        <dbReference type="EC" id="4.1.1.48"/>
    </reaction>
</comment>
<organism evidence="11 12">
    <name type="scientific">Cyanidioschyzon merolae (strain NIES-3377 / 10D)</name>
    <name type="common">Unicellular red alga</name>
    <dbReference type="NCBI Taxonomy" id="280699"/>
    <lineage>
        <taxon>Eukaryota</taxon>
        <taxon>Rhodophyta</taxon>
        <taxon>Bangiophyceae</taxon>
        <taxon>Cyanidiales</taxon>
        <taxon>Cyanidiaceae</taxon>
        <taxon>Cyanidioschyzon</taxon>
    </lineage>
</organism>
<dbReference type="SUPFAM" id="SSF51366">
    <property type="entry name" value="Ribulose-phoshate binding barrel"/>
    <property type="match status" value="1"/>
</dbReference>
<dbReference type="InterPro" id="IPR045186">
    <property type="entry name" value="Indole-3-glycerol_P_synth"/>
</dbReference>
<evidence type="ECO:0000313" key="12">
    <source>
        <dbReference type="Proteomes" id="UP000007014"/>
    </source>
</evidence>
<comment type="subcellular location">
    <subcellularLocation>
        <location evidence="2">Plastid</location>
        <location evidence="2">Chloroplast</location>
    </subcellularLocation>
</comment>
<dbReference type="eggNOG" id="KOG4201">
    <property type="taxonomic scope" value="Eukaryota"/>
</dbReference>
<feature type="domain" description="Indole-3-glycerol phosphate synthase" evidence="10">
    <location>
        <begin position="83"/>
        <end position="336"/>
    </location>
</feature>
<sequence>MFIQLEAFCVQPLTGREFCAGRPLVCTQPSRWQLQAFSRRQLSVRTGSTLRMSSAGGTVAADIDYRSVPDVLKEILRRKQQEVASLKAEVAQAGAEHPLQRRLDAAAAGQIPKSRQFSSAIRKPKGSISVIAEIKRRSPSSGLIAEIPDVRQLSDLYYNGGAAAISVLTDAAFDGTLDDLQTVVKHQQKFRGRYPGPCPVLRKDFIIDEIQIAEAAERGAAAVLLIVAAIGEAGLRKLLEATHRHGLEALVEIHDEEELEIAKAAGAEIIGTNARDLRTFNVDLNRCFELIGRYPPNVIPVAESGIHDVMDAWRLRDAGYSSILVGEALIRAAESSKLPSNAYQSSFNEAYGLLRAFTSKGSTKFGPISTTRIFGKGEGAKESLGYLEM</sequence>
<dbReference type="Gramene" id="CMJ081CT">
    <property type="protein sequence ID" value="CMJ081CT"/>
    <property type="gene ID" value="CMJ081C"/>
</dbReference>
<dbReference type="EMBL" id="AP006492">
    <property type="protein sequence ID" value="BAM80218.1"/>
    <property type="molecule type" value="Genomic_DNA"/>
</dbReference>
<dbReference type="Proteomes" id="UP000007014">
    <property type="component" value="Chromosome 10"/>
</dbReference>
<dbReference type="InterPro" id="IPR001468">
    <property type="entry name" value="Indole-3-GlycerolPSynthase_CS"/>
</dbReference>
<dbReference type="InterPro" id="IPR013798">
    <property type="entry name" value="Indole-3-glycerol_P_synth_dom"/>
</dbReference>